<comment type="caution">
    <text evidence="8">The sequence shown here is derived from an EMBL/GenBank/DDBJ whole genome shotgun (WGS) entry which is preliminary data.</text>
</comment>
<dbReference type="Proteomes" id="UP000678393">
    <property type="component" value="Unassembled WGS sequence"/>
</dbReference>
<feature type="transmembrane region" description="Helical" evidence="7">
    <location>
        <begin position="274"/>
        <end position="294"/>
    </location>
</feature>
<organism evidence="8 9">
    <name type="scientific">Candidula unifasciata</name>
    <dbReference type="NCBI Taxonomy" id="100452"/>
    <lineage>
        <taxon>Eukaryota</taxon>
        <taxon>Metazoa</taxon>
        <taxon>Spiralia</taxon>
        <taxon>Lophotrochozoa</taxon>
        <taxon>Mollusca</taxon>
        <taxon>Gastropoda</taxon>
        <taxon>Heterobranchia</taxon>
        <taxon>Euthyneura</taxon>
        <taxon>Panpulmonata</taxon>
        <taxon>Eupulmonata</taxon>
        <taxon>Stylommatophora</taxon>
        <taxon>Helicina</taxon>
        <taxon>Helicoidea</taxon>
        <taxon>Geomitridae</taxon>
        <taxon>Candidula</taxon>
    </lineage>
</organism>
<evidence type="ECO:0000256" key="2">
    <source>
        <dbReference type="ARBA" id="ARBA00009976"/>
    </source>
</evidence>
<feature type="transmembrane region" description="Helical" evidence="7">
    <location>
        <begin position="174"/>
        <end position="196"/>
    </location>
</feature>
<keyword evidence="3" id="KW-0762">Sugar transport</keyword>
<comment type="subcellular location">
    <subcellularLocation>
        <location evidence="1">Membrane</location>
        <topology evidence="1">Multi-pass membrane protein</topology>
    </subcellularLocation>
</comment>
<feature type="transmembrane region" description="Helical" evidence="7">
    <location>
        <begin position="300"/>
        <end position="318"/>
    </location>
</feature>
<evidence type="ECO:0008006" key="10">
    <source>
        <dbReference type="Google" id="ProtNLM"/>
    </source>
</evidence>
<name>A0A8S3ZL43_9EUPU</name>
<dbReference type="GO" id="GO:0015165">
    <property type="term" value="F:pyrimidine nucleotide-sugar transmembrane transporter activity"/>
    <property type="evidence" value="ECO:0007669"/>
    <property type="project" value="InterPro"/>
</dbReference>
<dbReference type="SUPFAM" id="SSF103481">
    <property type="entry name" value="Multidrug resistance efflux transporter EmrE"/>
    <property type="match status" value="1"/>
</dbReference>
<keyword evidence="5 7" id="KW-1133">Transmembrane helix</keyword>
<sequence length="333" mass="36175">VNLVRMERLKLMSLAALVIQSSLVTMTTRHSRTKHVDGHRYLPTTAVVLSEFFKVIISIFVLAVTVRKSLLSHLISLGNDVIRCCVPAVLYTVQNNLQFVAVSYLDAATFQVTYQLKILATAVFSVCLLRRHLDALHWSSLLLLTIGVVIVQFPKSGECSTSKKPCDANGGHSSGMFTGVIAVLIMCLSSGFAGVYTEKIIKSTSSIESLWLRNLQLAAASVFVGAACVYLNDGAAVANSGFFQGYDTFTWVVIFQQTILGLIIAFVMKYADNILKGFATSVAIVITTVISSLVLHDLQLSSSFLVGTSMVILSALLYSMDRNVNISNSETVI</sequence>
<dbReference type="AlphaFoldDB" id="A0A8S3ZL43"/>
<dbReference type="OrthoDB" id="408493at2759"/>
<feature type="transmembrane region" description="Helical" evidence="7">
    <location>
        <begin position="249"/>
        <end position="267"/>
    </location>
</feature>
<evidence type="ECO:0000256" key="4">
    <source>
        <dbReference type="ARBA" id="ARBA00022692"/>
    </source>
</evidence>
<evidence type="ECO:0000256" key="6">
    <source>
        <dbReference type="ARBA" id="ARBA00023136"/>
    </source>
</evidence>
<keyword evidence="4 7" id="KW-0812">Transmembrane</keyword>
<dbReference type="InterPro" id="IPR037185">
    <property type="entry name" value="EmrE-like"/>
</dbReference>
<dbReference type="InterPro" id="IPR007271">
    <property type="entry name" value="Nuc_sug_transpt"/>
</dbReference>
<protein>
    <recommendedName>
        <fullName evidence="10">UDP-N-acetylglucosamine transporter</fullName>
    </recommendedName>
</protein>
<feature type="transmembrane region" description="Helical" evidence="7">
    <location>
        <begin position="135"/>
        <end position="154"/>
    </location>
</feature>
<reference evidence="8" key="1">
    <citation type="submission" date="2021-04" db="EMBL/GenBank/DDBJ databases">
        <authorList>
            <consortium name="Molecular Ecology Group"/>
        </authorList>
    </citation>
    <scope>NUCLEOTIDE SEQUENCE</scope>
</reference>
<comment type="similarity">
    <text evidence="2">Belongs to the nucleotide-sugar transporter family. SLC35A subfamily.</text>
</comment>
<dbReference type="GO" id="GO:0000139">
    <property type="term" value="C:Golgi membrane"/>
    <property type="evidence" value="ECO:0007669"/>
    <property type="project" value="InterPro"/>
</dbReference>
<dbReference type="PIRSF" id="PIRSF005799">
    <property type="entry name" value="UDP-gal_transpt"/>
    <property type="match status" value="1"/>
</dbReference>
<evidence type="ECO:0000313" key="9">
    <source>
        <dbReference type="Proteomes" id="UP000678393"/>
    </source>
</evidence>
<gene>
    <name evidence="8" type="ORF">CUNI_LOCUS14013</name>
</gene>
<feature type="transmembrane region" description="Helical" evidence="7">
    <location>
        <begin position="41"/>
        <end position="66"/>
    </location>
</feature>
<evidence type="ECO:0000313" key="8">
    <source>
        <dbReference type="EMBL" id="CAG5128455.1"/>
    </source>
</evidence>
<dbReference type="NCBIfam" id="TIGR00803">
    <property type="entry name" value="nst"/>
    <property type="match status" value="1"/>
</dbReference>
<dbReference type="EMBL" id="CAJHNH020003072">
    <property type="protein sequence ID" value="CAG5128455.1"/>
    <property type="molecule type" value="Genomic_DNA"/>
</dbReference>
<keyword evidence="6 7" id="KW-0472">Membrane</keyword>
<evidence type="ECO:0000256" key="7">
    <source>
        <dbReference type="SAM" id="Phobius"/>
    </source>
</evidence>
<accession>A0A8S3ZL43</accession>
<proteinExistence type="inferred from homology"/>
<evidence type="ECO:0000256" key="3">
    <source>
        <dbReference type="ARBA" id="ARBA00022597"/>
    </source>
</evidence>
<evidence type="ECO:0000256" key="1">
    <source>
        <dbReference type="ARBA" id="ARBA00004141"/>
    </source>
</evidence>
<evidence type="ECO:0000256" key="5">
    <source>
        <dbReference type="ARBA" id="ARBA00022989"/>
    </source>
</evidence>
<dbReference type="Pfam" id="PF04142">
    <property type="entry name" value="Nuc_sug_transp"/>
    <property type="match status" value="1"/>
</dbReference>
<feature type="non-terminal residue" evidence="8">
    <location>
        <position position="1"/>
    </location>
</feature>
<keyword evidence="9" id="KW-1185">Reference proteome</keyword>
<feature type="transmembrane region" description="Helical" evidence="7">
    <location>
        <begin position="217"/>
        <end position="237"/>
    </location>
</feature>
<keyword evidence="3" id="KW-0813">Transport</keyword>
<dbReference type="PANTHER" id="PTHR10231">
    <property type="entry name" value="NUCLEOTIDE-SUGAR TRANSMEMBRANE TRANSPORTER"/>
    <property type="match status" value="1"/>
</dbReference>